<comment type="caution">
    <text evidence="3">The sequence shown here is derived from an EMBL/GenBank/DDBJ whole genome shotgun (WGS) entry which is preliminary data.</text>
</comment>
<accession>A0AAD8K6I3</accession>
<evidence type="ECO:0000313" key="3">
    <source>
        <dbReference type="EMBL" id="KAK1417127.1"/>
    </source>
</evidence>
<protein>
    <submittedName>
        <fullName evidence="3">Uncharacterized protein</fullName>
    </submittedName>
</protein>
<feature type="compositionally biased region" description="Polar residues" evidence="1">
    <location>
        <begin position="1"/>
        <end position="10"/>
    </location>
</feature>
<gene>
    <name evidence="3" type="ORF">QVD17_26249</name>
</gene>
<evidence type="ECO:0000256" key="2">
    <source>
        <dbReference type="SAM" id="Phobius"/>
    </source>
</evidence>
<name>A0AAD8K6I3_TARER</name>
<organism evidence="3 4">
    <name type="scientific">Tagetes erecta</name>
    <name type="common">African marigold</name>
    <dbReference type="NCBI Taxonomy" id="13708"/>
    <lineage>
        <taxon>Eukaryota</taxon>
        <taxon>Viridiplantae</taxon>
        <taxon>Streptophyta</taxon>
        <taxon>Embryophyta</taxon>
        <taxon>Tracheophyta</taxon>
        <taxon>Spermatophyta</taxon>
        <taxon>Magnoliopsida</taxon>
        <taxon>eudicotyledons</taxon>
        <taxon>Gunneridae</taxon>
        <taxon>Pentapetalae</taxon>
        <taxon>asterids</taxon>
        <taxon>campanulids</taxon>
        <taxon>Asterales</taxon>
        <taxon>Asteraceae</taxon>
        <taxon>Asteroideae</taxon>
        <taxon>Heliantheae alliance</taxon>
        <taxon>Tageteae</taxon>
        <taxon>Tagetes</taxon>
    </lineage>
</organism>
<dbReference type="PANTHER" id="PTHR36794:SF1">
    <property type="entry name" value="TRANSMEMBRANE PROTEIN"/>
    <property type="match status" value="1"/>
</dbReference>
<sequence length="214" mass="24753">MASEQTSNEGQQEKGNENPTANTSLLTVGGFKNAVFEQYRKAKENAEAYPYVWASYLIVYGGFGLWVTYRYKKLRNTEDRVRTLQERLRAIRQEQDSTSPSTLTENVKSSIDKGPKYAVQDDHVIIPHNLECYYNLLVFFREVEEDESYIDSAMTFLSVTYVSHRLITSVQLLHTSSRSQLLKTTIAVDAFDPVDRPWTLIVELREYNCDIFEH</sequence>
<feature type="transmembrane region" description="Helical" evidence="2">
    <location>
        <begin position="48"/>
        <end position="69"/>
    </location>
</feature>
<evidence type="ECO:0000256" key="1">
    <source>
        <dbReference type="SAM" id="MobiDB-lite"/>
    </source>
</evidence>
<keyword evidence="4" id="KW-1185">Reference proteome</keyword>
<dbReference type="AlphaFoldDB" id="A0AAD8K6I3"/>
<dbReference type="PANTHER" id="PTHR36794">
    <property type="entry name" value="TRANSMEMBRANE PROTEIN"/>
    <property type="match status" value="1"/>
</dbReference>
<keyword evidence="2" id="KW-1133">Transmembrane helix</keyword>
<feature type="region of interest" description="Disordered" evidence="1">
    <location>
        <begin position="1"/>
        <end position="24"/>
    </location>
</feature>
<proteinExistence type="predicted"/>
<keyword evidence="2" id="KW-0472">Membrane</keyword>
<keyword evidence="2" id="KW-0812">Transmembrane</keyword>
<reference evidence="3" key="1">
    <citation type="journal article" date="2023" name="bioRxiv">
        <title>Improved chromosome-level genome assembly for marigold (Tagetes erecta).</title>
        <authorList>
            <person name="Jiang F."/>
            <person name="Yuan L."/>
            <person name="Wang S."/>
            <person name="Wang H."/>
            <person name="Xu D."/>
            <person name="Wang A."/>
            <person name="Fan W."/>
        </authorList>
    </citation>
    <scope>NUCLEOTIDE SEQUENCE</scope>
    <source>
        <strain evidence="3">WSJ</strain>
        <tissue evidence="3">Leaf</tissue>
    </source>
</reference>
<evidence type="ECO:0000313" key="4">
    <source>
        <dbReference type="Proteomes" id="UP001229421"/>
    </source>
</evidence>
<dbReference type="Proteomes" id="UP001229421">
    <property type="component" value="Unassembled WGS sequence"/>
</dbReference>
<dbReference type="EMBL" id="JAUHHV010000007">
    <property type="protein sequence ID" value="KAK1417127.1"/>
    <property type="molecule type" value="Genomic_DNA"/>
</dbReference>